<dbReference type="SUPFAM" id="SSF50494">
    <property type="entry name" value="Trypsin-like serine proteases"/>
    <property type="match status" value="1"/>
</dbReference>
<evidence type="ECO:0000256" key="1">
    <source>
        <dbReference type="SAM" id="SignalP"/>
    </source>
</evidence>
<dbReference type="RefSeq" id="WP_338271750.1">
    <property type="nucleotide sequence ID" value="NZ_AP027266.1"/>
</dbReference>
<organism evidence="3 4">
    <name type="scientific">Roseicyclus marinus</name>
    <dbReference type="NCBI Taxonomy" id="2161673"/>
    <lineage>
        <taxon>Bacteria</taxon>
        <taxon>Pseudomonadati</taxon>
        <taxon>Pseudomonadota</taxon>
        <taxon>Alphaproteobacteria</taxon>
        <taxon>Rhodobacterales</taxon>
        <taxon>Roseobacteraceae</taxon>
        <taxon>Roseicyclus</taxon>
    </lineage>
</organism>
<feature type="domain" description="Peptidoglycan binding-like" evidence="2">
    <location>
        <begin position="179"/>
        <end position="231"/>
    </location>
</feature>
<name>A0AA48KJ78_9RHOB</name>
<dbReference type="SUPFAM" id="SSF47090">
    <property type="entry name" value="PGBD-like"/>
    <property type="match status" value="1"/>
</dbReference>
<sequence length="601" mass="63973">MQLNGIRRLLALMLAATLFAALLAPQAARAQQGVFIQIESHAALTEAEARARAYAQQVPNVNAFRATTGLYAVALGPYTPQDAEALLRQLLAQGAVPRDSFVVTGQPYVTQVYPVGVDALATGPGAAPQTGASAPSIEQSVLPATGATDATIAPPVIPEPEETLQQARQSEAQLDRAGRDALQIALQWFGFYNSTIDGAFGPGTRNAMSNWQSARGFEPTGVLTTRQRAQLLDEYGSELAALGMEPVRDDRAGIQIDLPLAMVRFQDYNFPFARFAPVDDSGVQVLLISQPGDRSTLFGLYEIMQTLEIVPLEGERQRQGDRFLLTGQSDTLRSHTEARLTGGAVKGFTLVWPPERDAEIARVLPMMQQSFTALDGVLDPGAIPEGQEADIDTVSGLEVRRPIRVRSGFYVDAQGSVLTTTDAIPAQCTQVLIDDAYEADIVYRDDALGLAVLRPRQRLAPIAFAEIAAAPGRPRDEVAAAGFPFDGALGTASMVFGTLADLQGIAGETTIQRLALDTSDSEAGGPVFDQTGSVLGMVLPGLDGARALPAEVTLALRADQLTDVFAAAGLRPTLSSRTTAMGRERLARLGADMTVTVTCWN</sequence>
<accession>A0AA48KJ78</accession>
<dbReference type="EMBL" id="AP027266">
    <property type="protein sequence ID" value="BDW85904.1"/>
    <property type="molecule type" value="Genomic_DNA"/>
</dbReference>
<dbReference type="InterPro" id="IPR002477">
    <property type="entry name" value="Peptidoglycan-bd-like"/>
</dbReference>
<dbReference type="AlphaFoldDB" id="A0AA48KJ78"/>
<dbReference type="KEGG" id="rmai:MACH21_20810"/>
<reference evidence="3 4" key="1">
    <citation type="submission" date="2023-01" db="EMBL/GenBank/DDBJ databases">
        <title>Complete genome sequence of Roseicyclus marinus strain Dej080120_10.</title>
        <authorList>
            <person name="Ueki S."/>
            <person name="Maruyama F."/>
        </authorList>
    </citation>
    <scope>NUCLEOTIDE SEQUENCE [LARGE SCALE GENOMIC DNA]</scope>
    <source>
        <strain evidence="3 4">Dej080120_10</strain>
    </source>
</reference>
<dbReference type="Gene3D" id="1.10.101.10">
    <property type="entry name" value="PGBD-like superfamily/PGBD"/>
    <property type="match status" value="1"/>
</dbReference>
<dbReference type="InterPro" id="IPR036366">
    <property type="entry name" value="PGBDSf"/>
</dbReference>
<dbReference type="InterPro" id="IPR009003">
    <property type="entry name" value="Peptidase_S1_PA"/>
</dbReference>
<protein>
    <submittedName>
        <fullName evidence="3">Peptidoglycan-binding protein</fullName>
    </submittedName>
</protein>
<evidence type="ECO:0000313" key="4">
    <source>
        <dbReference type="Proteomes" id="UP001337723"/>
    </source>
</evidence>
<evidence type="ECO:0000313" key="3">
    <source>
        <dbReference type="EMBL" id="BDW85904.1"/>
    </source>
</evidence>
<feature type="signal peptide" evidence="1">
    <location>
        <begin position="1"/>
        <end position="30"/>
    </location>
</feature>
<evidence type="ECO:0000259" key="2">
    <source>
        <dbReference type="Pfam" id="PF01471"/>
    </source>
</evidence>
<dbReference type="InterPro" id="IPR036365">
    <property type="entry name" value="PGBD-like_sf"/>
</dbReference>
<gene>
    <name evidence="3" type="ORF">MACH21_20810</name>
</gene>
<keyword evidence="1" id="KW-0732">Signal</keyword>
<dbReference type="Pfam" id="PF01471">
    <property type="entry name" value="PG_binding_1"/>
    <property type="match status" value="1"/>
</dbReference>
<proteinExistence type="predicted"/>
<dbReference type="Proteomes" id="UP001337723">
    <property type="component" value="Chromosome"/>
</dbReference>
<dbReference type="Pfam" id="PF13365">
    <property type="entry name" value="Trypsin_2"/>
    <property type="match status" value="1"/>
</dbReference>
<keyword evidence="4" id="KW-1185">Reference proteome</keyword>
<dbReference type="Gene3D" id="2.40.10.120">
    <property type="match status" value="1"/>
</dbReference>
<feature type="chain" id="PRO_5041297417" evidence="1">
    <location>
        <begin position="31"/>
        <end position="601"/>
    </location>
</feature>